<dbReference type="PATRIC" id="fig|1177755.3.peg.1868"/>
<keyword evidence="10" id="KW-0472">Membrane</keyword>
<evidence type="ECO:0000256" key="2">
    <source>
        <dbReference type="ARBA" id="ARBA00004141"/>
    </source>
</evidence>
<evidence type="ECO:0000259" key="12">
    <source>
        <dbReference type="PROSITE" id="PS50885"/>
    </source>
</evidence>
<dbReference type="PROSITE" id="PS50885">
    <property type="entry name" value="HAMP"/>
    <property type="match status" value="1"/>
</dbReference>
<keyword evidence="5 13" id="KW-0808">Transferase</keyword>
<dbReference type="InterPro" id="IPR050428">
    <property type="entry name" value="TCS_sensor_his_kinase"/>
</dbReference>
<keyword evidence="6" id="KW-0812">Transmembrane</keyword>
<evidence type="ECO:0000256" key="10">
    <source>
        <dbReference type="ARBA" id="ARBA00023136"/>
    </source>
</evidence>
<proteinExistence type="predicted"/>
<dbReference type="PROSITE" id="PS50109">
    <property type="entry name" value="HIS_KIN"/>
    <property type="match status" value="1"/>
</dbReference>
<protein>
    <recommendedName>
        <fullName evidence="3">histidine kinase</fullName>
        <ecNumber evidence="3">2.7.13.3</ecNumber>
    </recommendedName>
</protein>
<dbReference type="Pfam" id="PF00512">
    <property type="entry name" value="HisKA"/>
    <property type="match status" value="1"/>
</dbReference>
<name>A0A1E2RYD7_9HYPH</name>
<reference evidence="13 14" key="1">
    <citation type="submission" date="2016-07" db="EMBL/GenBank/DDBJ databases">
        <title>Draft genome sequence of Methyloligella halotolerans C2T (VKM B-2706T=CCUG 61687T=DSM 25045T), a halotolerant polyhydroxybutyrate accumulating methylotroph.</title>
        <authorList>
            <person name="Vasilenko O.V."/>
            <person name="Doronina N.V."/>
            <person name="Poroshina M.N."/>
            <person name="Tarlachkov S.V."/>
            <person name="Trotsenko Y.A."/>
        </authorList>
    </citation>
    <scope>NUCLEOTIDE SEQUENCE [LARGE SCALE GENOMIC DNA]</scope>
    <source>
        <strain evidence="13 14">VKM B-2706</strain>
    </source>
</reference>
<sequence length="291" mass="31426">MLVVMVITAVSIVRFSLLGLRRVAAQAERITFDNLDHERLDGSSAPAEVQPLIAAVNQSLDSIRAGAVAQRDFSIHAAHELRTPLADLRLRLEGLPPDPDRDAAMRDVDSMARLIEQLLQVARLDGSTVFTLQSLHLGETVASILEEAAPRLVSAGWSLEADGLDSPVRIIGDPTLITLVLRNLLENVRRHTPAGSTARVSISNDGTLLFTDTGPGLPRGFPRSNFTRFVRGNEDARSGSGLGLSICETAMRRMGGTFTAEPAAGGAAFRLTFRLDRSSLNQAEFLERPKA</sequence>
<dbReference type="EC" id="2.7.13.3" evidence="3"/>
<evidence type="ECO:0000256" key="9">
    <source>
        <dbReference type="ARBA" id="ARBA00023012"/>
    </source>
</evidence>
<keyword evidence="9" id="KW-0902">Two-component regulatory system</keyword>
<dbReference type="PRINTS" id="PR00344">
    <property type="entry name" value="BCTRLSENSOR"/>
</dbReference>
<evidence type="ECO:0000256" key="6">
    <source>
        <dbReference type="ARBA" id="ARBA00022692"/>
    </source>
</evidence>
<dbReference type="InterPro" id="IPR005467">
    <property type="entry name" value="His_kinase_dom"/>
</dbReference>
<feature type="domain" description="Histidine kinase" evidence="11">
    <location>
        <begin position="76"/>
        <end position="277"/>
    </location>
</feature>
<dbReference type="GO" id="GO:0005886">
    <property type="term" value="C:plasma membrane"/>
    <property type="evidence" value="ECO:0007669"/>
    <property type="project" value="TreeGrafter"/>
</dbReference>
<keyword evidence="7" id="KW-0418">Kinase</keyword>
<dbReference type="STRING" id="1177755.A7A08_01864"/>
<dbReference type="InterPro" id="IPR003661">
    <property type="entry name" value="HisK_dim/P_dom"/>
</dbReference>
<evidence type="ECO:0000313" key="14">
    <source>
        <dbReference type="Proteomes" id="UP000095087"/>
    </source>
</evidence>
<dbReference type="Proteomes" id="UP000095087">
    <property type="component" value="Unassembled WGS sequence"/>
</dbReference>
<evidence type="ECO:0000256" key="7">
    <source>
        <dbReference type="ARBA" id="ARBA00022777"/>
    </source>
</evidence>
<dbReference type="InterPro" id="IPR036097">
    <property type="entry name" value="HisK_dim/P_sf"/>
</dbReference>
<dbReference type="Pfam" id="PF02518">
    <property type="entry name" value="HATPase_c"/>
    <property type="match status" value="1"/>
</dbReference>
<dbReference type="PANTHER" id="PTHR45436:SF15">
    <property type="entry name" value="SENSOR HISTIDINE KINASE CUSS"/>
    <property type="match status" value="1"/>
</dbReference>
<comment type="subcellular location">
    <subcellularLocation>
        <location evidence="2">Membrane</location>
        <topology evidence="2">Multi-pass membrane protein</topology>
    </subcellularLocation>
</comment>
<dbReference type="InterPro" id="IPR036890">
    <property type="entry name" value="HATPase_C_sf"/>
</dbReference>
<evidence type="ECO:0000256" key="1">
    <source>
        <dbReference type="ARBA" id="ARBA00000085"/>
    </source>
</evidence>
<comment type="catalytic activity">
    <reaction evidence="1">
        <text>ATP + protein L-histidine = ADP + protein N-phospho-L-histidine.</text>
        <dbReference type="EC" id="2.7.13.3"/>
    </reaction>
</comment>
<evidence type="ECO:0000256" key="8">
    <source>
        <dbReference type="ARBA" id="ARBA00022989"/>
    </source>
</evidence>
<dbReference type="InterPro" id="IPR004358">
    <property type="entry name" value="Sig_transdc_His_kin-like_C"/>
</dbReference>
<evidence type="ECO:0000256" key="5">
    <source>
        <dbReference type="ARBA" id="ARBA00022679"/>
    </source>
</evidence>
<dbReference type="SUPFAM" id="SSF55874">
    <property type="entry name" value="ATPase domain of HSP90 chaperone/DNA topoisomerase II/histidine kinase"/>
    <property type="match status" value="1"/>
</dbReference>
<evidence type="ECO:0000256" key="4">
    <source>
        <dbReference type="ARBA" id="ARBA00022553"/>
    </source>
</evidence>
<dbReference type="Gene3D" id="1.10.287.130">
    <property type="match status" value="1"/>
</dbReference>
<organism evidence="13 14">
    <name type="scientific">Methyloligella halotolerans</name>
    <dbReference type="NCBI Taxonomy" id="1177755"/>
    <lineage>
        <taxon>Bacteria</taxon>
        <taxon>Pseudomonadati</taxon>
        <taxon>Pseudomonadota</taxon>
        <taxon>Alphaproteobacteria</taxon>
        <taxon>Hyphomicrobiales</taxon>
        <taxon>Hyphomicrobiaceae</taxon>
        <taxon>Methyloligella</taxon>
    </lineage>
</organism>
<dbReference type="SMART" id="SM00388">
    <property type="entry name" value="HisKA"/>
    <property type="match status" value="1"/>
</dbReference>
<evidence type="ECO:0000259" key="11">
    <source>
        <dbReference type="PROSITE" id="PS50109"/>
    </source>
</evidence>
<dbReference type="RefSeq" id="WP_245290870.1">
    <property type="nucleotide sequence ID" value="NZ_MASI01000004.1"/>
</dbReference>
<dbReference type="AlphaFoldDB" id="A0A1E2RYD7"/>
<dbReference type="GO" id="GO:0000155">
    <property type="term" value="F:phosphorelay sensor kinase activity"/>
    <property type="evidence" value="ECO:0007669"/>
    <property type="project" value="InterPro"/>
</dbReference>
<dbReference type="Gene3D" id="3.30.565.10">
    <property type="entry name" value="Histidine kinase-like ATPase, C-terminal domain"/>
    <property type="match status" value="1"/>
</dbReference>
<dbReference type="CDD" id="cd00082">
    <property type="entry name" value="HisKA"/>
    <property type="match status" value="1"/>
</dbReference>
<dbReference type="InterPro" id="IPR003594">
    <property type="entry name" value="HATPase_dom"/>
</dbReference>
<keyword evidence="14" id="KW-1185">Reference proteome</keyword>
<dbReference type="EMBL" id="MASI01000004">
    <property type="protein sequence ID" value="ODA67118.1"/>
    <property type="molecule type" value="Genomic_DNA"/>
</dbReference>
<dbReference type="PANTHER" id="PTHR45436">
    <property type="entry name" value="SENSOR HISTIDINE KINASE YKOH"/>
    <property type="match status" value="1"/>
</dbReference>
<evidence type="ECO:0000256" key="3">
    <source>
        <dbReference type="ARBA" id="ARBA00012438"/>
    </source>
</evidence>
<evidence type="ECO:0000313" key="13">
    <source>
        <dbReference type="EMBL" id="ODA67118.1"/>
    </source>
</evidence>
<accession>A0A1E2RYD7</accession>
<feature type="domain" description="HAMP" evidence="12">
    <location>
        <begin position="14"/>
        <end position="68"/>
    </location>
</feature>
<dbReference type="InterPro" id="IPR003660">
    <property type="entry name" value="HAMP_dom"/>
</dbReference>
<keyword evidence="4" id="KW-0597">Phosphoprotein</keyword>
<dbReference type="SMART" id="SM00387">
    <property type="entry name" value="HATPase_c"/>
    <property type="match status" value="1"/>
</dbReference>
<gene>
    <name evidence="13" type="ORF">A7A08_01864</name>
</gene>
<keyword evidence="8" id="KW-1133">Transmembrane helix</keyword>
<comment type="caution">
    <text evidence="13">The sequence shown here is derived from an EMBL/GenBank/DDBJ whole genome shotgun (WGS) entry which is preliminary data.</text>
</comment>
<dbReference type="SUPFAM" id="SSF47384">
    <property type="entry name" value="Homodimeric domain of signal transducing histidine kinase"/>
    <property type="match status" value="1"/>
</dbReference>